<feature type="region of interest" description="Disordered" evidence="1">
    <location>
        <begin position="522"/>
        <end position="547"/>
    </location>
</feature>
<evidence type="ECO:0000313" key="4">
    <source>
        <dbReference type="Proteomes" id="UP001221413"/>
    </source>
</evidence>
<dbReference type="PANTHER" id="PTHR48125:SF12">
    <property type="entry name" value="AT HOOK TRANSCRIPTION FACTOR FAMILY-RELATED"/>
    <property type="match status" value="1"/>
</dbReference>
<feature type="domain" description="AHC1-like C2H2 zinc-finger" evidence="2">
    <location>
        <begin position="335"/>
        <end position="379"/>
    </location>
</feature>
<feature type="region of interest" description="Disordered" evidence="1">
    <location>
        <begin position="300"/>
        <end position="332"/>
    </location>
</feature>
<feature type="region of interest" description="Disordered" evidence="1">
    <location>
        <begin position="391"/>
        <end position="434"/>
    </location>
</feature>
<accession>A0AAD6NM05</accession>
<feature type="region of interest" description="Disordered" evidence="1">
    <location>
        <begin position="1"/>
        <end position="186"/>
    </location>
</feature>
<organism evidence="3 4">
    <name type="scientific">Drechslerella dactyloides</name>
    <name type="common">Nematode-trapping fungus</name>
    <name type="synonym">Arthrobotrys dactyloides</name>
    <dbReference type="NCBI Taxonomy" id="74499"/>
    <lineage>
        <taxon>Eukaryota</taxon>
        <taxon>Fungi</taxon>
        <taxon>Dikarya</taxon>
        <taxon>Ascomycota</taxon>
        <taxon>Pezizomycotina</taxon>
        <taxon>Orbiliomycetes</taxon>
        <taxon>Orbiliales</taxon>
        <taxon>Orbiliaceae</taxon>
        <taxon>Drechslerella</taxon>
    </lineage>
</organism>
<dbReference type="Pfam" id="PF25909">
    <property type="entry name" value="zf-C2H2_AHC1"/>
    <property type="match status" value="1"/>
</dbReference>
<feature type="compositionally biased region" description="Low complexity" evidence="1">
    <location>
        <begin position="125"/>
        <end position="162"/>
    </location>
</feature>
<gene>
    <name evidence="3" type="ORF">Dda_0486</name>
</gene>
<protein>
    <recommendedName>
        <fullName evidence="2">AHC1-like C2H2 zinc-finger domain-containing protein</fullName>
    </recommendedName>
</protein>
<dbReference type="EMBL" id="JAQGDS010000001">
    <property type="protein sequence ID" value="KAJ6264341.1"/>
    <property type="molecule type" value="Genomic_DNA"/>
</dbReference>
<dbReference type="InterPro" id="IPR058706">
    <property type="entry name" value="zf-C2H2_AHC1-like"/>
</dbReference>
<dbReference type="PANTHER" id="PTHR48125">
    <property type="entry name" value="LP07818P1"/>
    <property type="match status" value="1"/>
</dbReference>
<comment type="caution">
    <text evidence="3">The sequence shown here is derived from an EMBL/GenBank/DDBJ whole genome shotgun (WGS) entry which is preliminary data.</text>
</comment>
<name>A0AAD6NM05_DREDA</name>
<keyword evidence="4" id="KW-1185">Reference proteome</keyword>
<feature type="compositionally biased region" description="Low complexity" evidence="1">
    <location>
        <begin position="425"/>
        <end position="434"/>
    </location>
</feature>
<sequence length="678" mass="72485">MTQQQLAGPLHPEPLPPQQPVPSSPTSTATAPAPAPSTCPKLSPSPPGLASHKPPAANAYTPSALKGIAASALQQPEKPLPQDLTPHPSAAKSFPSTTAPAAPLPPRMANPTPPHLKLATNIPMATAGTGASGTATPAAVESAVPTTTASPASAAQRQARPSIGGKRPPSMRQLSTGHPRMTGGQREQKIKDIITEQFNLEILIKHRELQDIESELGKAEACLEQIRRCAIHEAMEKDGLLDDPAGAPFIYTPSSHVLHGVYSGEYRDWLMEERVVEARRPYHDVLARDQSRNFTLGRRGVAAHDAPAPPPPASKRPQREAAVAAAQSQKRPSICLHRQHDGSIVKLACLDCKRSQFGSMQGFINHCRLAHQRDFQTHDHAAAACGTPFDPTGYEGQLPPPRSSRAASKYANTPTAPKAGRNGSNKKATPKPNNKKIGAVVAEDSSISNLQNGPLTPPFNPEELSIPKTIQTSHLKEYLSKRHMPVENLDTMVEEAVNRVGMVDESDGDEMEEAEEEVMKGAGGGISEKPVDTTPAPAPAAAPLQDNRPQTTDVEMMDTPVERMIEVKGDRIISVNPKNLTVDTTAVDSAYEGSEDITDVSETSNSVRMIAPQSNREADREEASRPSSRRSNTATRQSPRTPVAPTPVRMGTRAHPSPDGDGSGTRHSARLADFGKRT</sequence>
<feature type="compositionally biased region" description="Low complexity" evidence="1">
    <location>
        <begin position="88"/>
        <end position="101"/>
    </location>
</feature>
<dbReference type="AlphaFoldDB" id="A0AAD6NM05"/>
<dbReference type="Proteomes" id="UP001221413">
    <property type="component" value="Unassembled WGS sequence"/>
</dbReference>
<evidence type="ECO:0000259" key="2">
    <source>
        <dbReference type="Pfam" id="PF25909"/>
    </source>
</evidence>
<feature type="compositionally biased region" description="Pro residues" evidence="1">
    <location>
        <begin position="33"/>
        <end position="47"/>
    </location>
</feature>
<evidence type="ECO:0000256" key="1">
    <source>
        <dbReference type="SAM" id="MobiDB-lite"/>
    </source>
</evidence>
<proteinExistence type="predicted"/>
<feature type="compositionally biased region" description="Pro residues" evidence="1">
    <location>
        <begin position="102"/>
        <end position="114"/>
    </location>
</feature>
<reference evidence="3" key="1">
    <citation type="submission" date="2023-01" db="EMBL/GenBank/DDBJ databases">
        <title>The chitinases involved in constricting ring structure development in the nematode-trapping fungus Drechslerella dactyloides.</title>
        <authorList>
            <person name="Wang R."/>
            <person name="Zhang L."/>
            <person name="Tang P."/>
            <person name="Li S."/>
            <person name="Liang L."/>
        </authorList>
    </citation>
    <scope>NUCLEOTIDE SEQUENCE</scope>
    <source>
        <strain evidence="3">YMF1.00031</strain>
    </source>
</reference>
<feature type="region of interest" description="Disordered" evidence="1">
    <location>
        <begin position="593"/>
        <end position="678"/>
    </location>
</feature>
<feature type="compositionally biased region" description="Pro residues" evidence="1">
    <location>
        <begin position="11"/>
        <end position="23"/>
    </location>
</feature>
<evidence type="ECO:0000313" key="3">
    <source>
        <dbReference type="EMBL" id="KAJ6264341.1"/>
    </source>
</evidence>
<feature type="compositionally biased region" description="Polar residues" evidence="1">
    <location>
        <begin position="600"/>
        <end position="615"/>
    </location>
</feature>